<dbReference type="InterPro" id="IPR009100">
    <property type="entry name" value="AcylCoA_DH/oxidase_NM_dom_sf"/>
</dbReference>
<keyword evidence="8" id="KW-1185">Reference proteome</keyword>
<dbReference type="Gene3D" id="1.10.3140.10">
    <property type="entry name" value="4-hydroxybutyryl-coa dehydratase, domain 1"/>
    <property type="match status" value="1"/>
</dbReference>
<gene>
    <name evidence="7" type="primary">hpaB</name>
    <name evidence="7" type="ORF">EM808_08680</name>
</gene>
<dbReference type="GO" id="GO:0016627">
    <property type="term" value="F:oxidoreductase activity, acting on the CH-CH group of donors"/>
    <property type="evidence" value="ECO:0007669"/>
    <property type="project" value="InterPro"/>
</dbReference>
<dbReference type="Gene3D" id="1.20.140.10">
    <property type="entry name" value="Butyryl-CoA Dehydrogenase, subunit A, domain 3"/>
    <property type="match status" value="1"/>
</dbReference>
<dbReference type="SUPFAM" id="SSF47203">
    <property type="entry name" value="Acyl-CoA dehydrogenase C-terminal domain-like"/>
    <property type="match status" value="1"/>
</dbReference>
<evidence type="ECO:0000256" key="4">
    <source>
        <dbReference type="PIRSR" id="PIRSR000331-2"/>
    </source>
</evidence>
<dbReference type="InterPro" id="IPR024719">
    <property type="entry name" value="HpaB/PvcC/4-BUDH_C"/>
</dbReference>
<keyword evidence="7" id="KW-0503">Monooxygenase</keyword>
<dbReference type="PANTHER" id="PTHR36117">
    <property type="entry name" value="4-HYDROXYPHENYLACETATE 3-MONOOXYGENASE-RELATED"/>
    <property type="match status" value="1"/>
</dbReference>
<dbReference type="GO" id="GO:0010124">
    <property type="term" value="P:phenylacetate catabolic process"/>
    <property type="evidence" value="ECO:0007669"/>
    <property type="project" value="InterPro"/>
</dbReference>
<feature type="binding site" evidence="4">
    <location>
        <begin position="450"/>
        <end position="453"/>
    </location>
    <ligand>
        <name>FAD</name>
        <dbReference type="ChEBI" id="CHEBI:57692"/>
    </ligand>
</feature>
<evidence type="ECO:0000256" key="3">
    <source>
        <dbReference type="ARBA" id="ARBA00023002"/>
    </source>
</evidence>
<dbReference type="PIRSF" id="PIRSF000331">
    <property type="entry name" value="HpaA_HpaB"/>
    <property type="match status" value="1"/>
</dbReference>
<dbReference type="AlphaFoldDB" id="A0A3S2TVU3"/>
<keyword evidence="2 4" id="KW-0274">FAD</keyword>
<accession>A0A3S2TVU3</accession>
<evidence type="ECO:0000256" key="1">
    <source>
        <dbReference type="ARBA" id="ARBA00022630"/>
    </source>
</evidence>
<comment type="caution">
    <text evidence="7">The sequence shown here is derived from an EMBL/GenBank/DDBJ whole genome shotgun (WGS) entry which is preliminary data.</text>
</comment>
<dbReference type="Proteomes" id="UP000288024">
    <property type="component" value="Unassembled WGS sequence"/>
</dbReference>
<dbReference type="Gene3D" id="2.40.110.10">
    <property type="entry name" value="Butyryl-CoA Dehydrogenase, subunit A, domain 2"/>
    <property type="match status" value="1"/>
</dbReference>
<evidence type="ECO:0000313" key="8">
    <source>
        <dbReference type="Proteomes" id="UP000288024"/>
    </source>
</evidence>
<evidence type="ECO:0000259" key="5">
    <source>
        <dbReference type="Pfam" id="PF03241"/>
    </source>
</evidence>
<dbReference type="RefSeq" id="WP_127737778.1">
    <property type="nucleotide sequence ID" value="NZ_CP196002.1"/>
</dbReference>
<dbReference type="InterPro" id="IPR046373">
    <property type="entry name" value="Acyl-CoA_Oxase/DH_mid-dom_sf"/>
</dbReference>
<keyword evidence="1" id="KW-0285">Flavoprotein</keyword>
<sequence>MGAINGKAFMERMDNLNPEIWLDGRKVTQKLSTHPAFKGILKEKAALYDLQTSLDLKQLMTFPSPDTGEHIGMSYLQPKTKEDLYKRRKMMECWAKASFGMMGRSPDYLNTAVMSLASSASLLAGKENCFPENIVRLYKEARERDLTFTHTFITPQVNRSQIFLEDAKEPISAKVIARTSEGLVIKGARLLATQGGITDEVLVFGAPKYDKNEAFAFSIPSNTPGLKFIGRESFAGGKSQIDHPLSSRYEEMDCILVFNDVLVPWSRVFYYDNLDAANEFLNNSSFHHFALHQVLIRQIVKTEFLLGIAELIIDTIDIREYTHIQEKMAEIIITLETMKALLDKSENDASYDNWGGLVPSITPLQVSSNIFSKNYPRFVEIIQLLGASGLVTLPTEAAFQSEIRKDLLQYLQGANKQAVDRNKIFRLGWDLTMSAFGSRQTQYERFFFGDPVRSASSLYRNYALDEHVRSVSNFLQLGNSEDDNPTNQQPI</sequence>
<keyword evidence="3 7" id="KW-0560">Oxidoreductase</keyword>
<protein>
    <submittedName>
        <fullName evidence="7">4-hydroxyphenylacetate 3-monooxygenase, oxygenase component</fullName>
        <ecNumber evidence="7">1.14.14.9</ecNumber>
    </submittedName>
</protein>
<organism evidence="7 8">
    <name type="scientific">Niallia taxi</name>
    <dbReference type="NCBI Taxonomy" id="2499688"/>
    <lineage>
        <taxon>Bacteria</taxon>
        <taxon>Bacillati</taxon>
        <taxon>Bacillota</taxon>
        <taxon>Bacilli</taxon>
        <taxon>Bacillales</taxon>
        <taxon>Bacillaceae</taxon>
        <taxon>Niallia</taxon>
    </lineage>
</organism>
<evidence type="ECO:0000256" key="2">
    <source>
        <dbReference type="ARBA" id="ARBA00022827"/>
    </source>
</evidence>
<feature type="binding site" evidence="4">
    <location>
        <position position="193"/>
    </location>
    <ligand>
        <name>FAD</name>
        <dbReference type="ChEBI" id="CHEBI:57692"/>
    </ligand>
</feature>
<feature type="domain" description="HpaB/PvcC/4-BUDH N-terminal" evidence="6">
    <location>
        <begin position="6"/>
        <end position="269"/>
    </location>
</feature>
<name>A0A3S2TVU3_9BACI</name>
<dbReference type="Pfam" id="PF11794">
    <property type="entry name" value="HpaB_N"/>
    <property type="match status" value="1"/>
</dbReference>
<dbReference type="SUPFAM" id="SSF56645">
    <property type="entry name" value="Acyl-CoA dehydrogenase NM domain-like"/>
    <property type="match status" value="1"/>
</dbReference>
<dbReference type="InterPro" id="IPR036250">
    <property type="entry name" value="AcylCo_DH-like_C"/>
</dbReference>
<dbReference type="Pfam" id="PF03241">
    <property type="entry name" value="HpaB"/>
    <property type="match status" value="1"/>
</dbReference>
<dbReference type="EC" id="1.14.14.9" evidence="7"/>
<dbReference type="InterPro" id="IPR004925">
    <property type="entry name" value="HpaB/PvcC/4-BUDH"/>
</dbReference>
<dbReference type="PANTHER" id="PTHR36117:SF3">
    <property type="entry name" value="4-HYDROXYPHENYLACETATE 3-MONOOXYGENASE-RELATED"/>
    <property type="match status" value="1"/>
</dbReference>
<evidence type="ECO:0000259" key="6">
    <source>
        <dbReference type="Pfam" id="PF11794"/>
    </source>
</evidence>
<feature type="binding site" evidence="4">
    <location>
        <begin position="156"/>
        <end position="159"/>
    </location>
    <ligand>
        <name>FAD</name>
        <dbReference type="ChEBI" id="CHEBI:57692"/>
    </ligand>
</feature>
<evidence type="ECO:0000313" key="7">
    <source>
        <dbReference type="EMBL" id="RVT65560.1"/>
    </source>
</evidence>
<dbReference type="InterPro" id="IPR024674">
    <property type="entry name" value="HpaB/PvcC/4-BUDH_N"/>
</dbReference>
<dbReference type="GO" id="GO:0050660">
    <property type="term" value="F:flavin adenine dinucleotide binding"/>
    <property type="evidence" value="ECO:0007669"/>
    <property type="project" value="InterPro"/>
</dbReference>
<dbReference type="NCBIfam" id="TIGR02309">
    <property type="entry name" value="HpaB-1"/>
    <property type="match status" value="1"/>
</dbReference>
<reference evidence="7 8" key="1">
    <citation type="submission" date="2019-01" db="EMBL/GenBank/DDBJ databases">
        <title>Bacillus sp. M5HDSG1-1, whole genome shotgun sequence.</title>
        <authorList>
            <person name="Tuo L."/>
        </authorList>
    </citation>
    <scope>NUCLEOTIDE SEQUENCE [LARGE SCALE GENOMIC DNA]</scope>
    <source>
        <strain evidence="7 8">M5HDSG1-1</strain>
    </source>
</reference>
<dbReference type="InterPro" id="IPR012687">
    <property type="entry name" value="HpaB_Deino-type"/>
</dbReference>
<dbReference type="GO" id="GO:0052881">
    <property type="term" value="F:4-hydroxyphenylacetate 3-monooxygenase activity"/>
    <property type="evidence" value="ECO:0007669"/>
    <property type="project" value="UniProtKB-EC"/>
</dbReference>
<feature type="domain" description="HpaB/PvcC/4-BUDH C-terminal" evidence="5">
    <location>
        <begin position="277"/>
        <end position="475"/>
    </location>
</feature>
<proteinExistence type="predicted"/>
<dbReference type="EMBL" id="RZTZ01000002">
    <property type="protein sequence ID" value="RVT65560.1"/>
    <property type="molecule type" value="Genomic_DNA"/>
</dbReference>